<comment type="caution">
    <text evidence="2">The sequence shown here is derived from an EMBL/GenBank/DDBJ whole genome shotgun (WGS) entry which is preliminary data.</text>
</comment>
<dbReference type="Gene3D" id="2.130.10.10">
    <property type="entry name" value="YVTN repeat-like/Quinoprotein amine dehydrogenase"/>
    <property type="match status" value="1"/>
</dbReference>
<dbReference type="EMBL" id="JAEKPD010000008">
    <property type="protein sequence ID" value="MBJ3762896.1"/>
    <property type="molecule type" value="Genomic_DNA"/>
</dbReference>
<dbReference type="SUPFAM" id="SSF51004">
    <property type="entry name" value="C-terminal (heme d1) domain of cytochrome cd1-nitrite reductase"/>
    <property type="match status" value="1"/>
</dbReference>
<dbReference type="Proteomes" id="UP000642488">
    <property type="component" value="Unassembled WGS sequence"/>
</dbReference>
<keyword evidence="3" id="KW-1185">Reference proteome</keyword>
<sequence length="444" mass="47955">MRHLRKPAICGALAIFLGLSGAAHAQDARLLKLLSEDFARSSHGHLTRCDRGTAIIDALRGLPADPSADDMQTFDAAAQALLNAVGSRALRIPRTFRQITSVSPDGRRVFAGEQRFDAAVEDGQPWSLFDPQTGALVADLVPFDEANDTGVMLSEPPVFSPDGSLIAVPVISDASIRLFAAEDGRELRRLTGLQKRGNIGATILPVGFNGDGSRYAAYGIGMILVWDVATGQIVVQHDVPLSNDPSIYPVGWDHLDRLLVSVQSGRSDDQSYTSQVIEIWDDTGARQPLLDLSSAVEQTVGPLFTHLSPRTAHMAIPVGRPVLQTWTLDGTRIGEVPMGFGYVVFTPDGKGVTAWNPDAADARVRRFSLIDGSEVPVQPHDSIPFLHYVCDMDGEGLGIGLNRFGNATYTGADLPTGRALYDFVWTNLPQQVRDLVESDRLPGQ</sequence>
<gene>
    <name evidence="2" type="ORF">ILP92_09075</name>
</gene>
<dbReference type="InterPro" id="IPR011048">
    <property type="entry name" value="Haem_d1_sf"/>
</dbReference>
<dbReference type="RefSeq" id="WP_198916074.1">
    <property type="nucleotide sequence ID" value="NZ_JAEKPD010000008.1"/>
</dbReference>
<feature type="signal peptide" evidence="1">
    <location>
        <begin position="1"/>
        <end position="25"/>
    </location>
</feature>
<accession>A0A934IHD9</accession>
<protein>
    <submittedName>
        <fullName evidence="2">WD40 repeat domain-containing protein</fullName>
    </submittedName>
</protein>
<evidence type="ECO:0000313" key="3">
    <source>
        <dbReference type="Proteomes" id="UP000642488"/>
    </source>
</evidence>
<name>A0A934IHD9_9RHOB</name>
<evidence type="ECO:0000256" key="1">
    <source>
        <dbReference type="SAM" id="SignalP"/>
    </source>
</evidence>
<reference evidence="2" key="1">
    <citation type="submission" date="2020-12" db="EMBL/GenBank/DDBJ databases">
        <title>Bacterial taxonomy.</title>
        <authorList>
            <person name="Pan X."/>
        </authorList>
    </citation>
    <scope>NUCLEOTIDE SEQUENCE</scope>
    <source>
        <strain evidence="2">KCTC 52957</strain>
    </source>
</reference>
<organism evidence="2 3">
    <name type="scientific">Palleronia pontilimi</name>
    <dbReference type="NCBI Taxonomy" id="1964209"/>
    <lineage>
        <taxon>Bacteria</taxon>
        <taxon>Pseudomonadati</taxon>
        <taxon>Pseudomonadota</taxon>
        <taxon>Alphaproteobacteria</taxon>
        <taxon>Rhodobacterales</taxon>
        <taxon>Roseobacteraceae</taxon>
        <taxon>Palleronia</taxon>
    </lineage>
</organism>
<feature type="chain" id="PRO_5037772365" evidence="1">
    <location>
        <begin position="26"/>
        <end position="444"/>
    </location>
</feature>
<evidence type="ECO:0000313" key="2">
    <source>
        <dbReference type="EMBL" id="MBJ3762896.1"/>
    </source>
</evidence>
<proteinExistence type="predicted"/>
<keyword evidence="1" id="KW-0732">Signal</keyword>
<dbReference type="AlphaFoldDB" id="A0A934IHD9"/>
<dbReference type="InterPro" id="IPR015943">
    <property type="entry name" value="WD40/YVTN_repeat-like_dom_sf"/>
</dbReference>